<evidence type="ECO:0000313" key="11">
    <source>
        <dbReference type="Proteomes" id="UP001158576"/>
    </source>
</evidence>
<name>A0ABN7RQ46_OIKDI</name>
<evidence type="ECO:0000313" key="10">
    <source>
        <dbReference type="EMBL" id="CAG5083079.1"/>
    </source>
</evidence>
<evidence type="ECO:0000256" key="2">
    <source>
        <dbReference type="ARBA" id="ARBA00007251"/>
    </source>
</evidence>
<dbReference type="PANTHER" id="PTHR45859">
    <property type="entry name" value="TRANSLATION INITIATION FACTOR EIF-2B SUBUNIT BETA"/>
    <property type="match status" value="1"/>
</dbReference>
<evidence type="ECO:0000256" key="5">
    <source>
        <dbReference type="ARBA" id="ARBA00022917"/>
    </source>
</evidence>
<evidence type="ECO:0000256" key="7">
    <source>
        <dbReference type="ARBA" id="ARBA00044228"/>
    </source>
</evidence>
<keyword evidence="4" id="KW-0396">Initiation factor</keyword>
<comment type="subcellular location">
    <subcellularLocation>
        <location evidence="1">Cytoplasm</location>
        <location evidence="1">Cytosol</location>
    </subcellularLocation>
</comment>
<evidence type="ECO:0000256" key="1">
    <source>
        <dbReference type="ARBA" id="ARBA00004514"/>
    </source>
</evidence>
<keyword evidence="11" id="KW-1185">Reference proteome</keyword>
<dbReference type="InterPro" id="IPR051855">
    <property type="entry name" value="eIF2B_beta_subunit"/>
</dbReference>
<dbReference type="SUPFAM" id="SSF100950">
    <property type="entry name" value="NagB/RpiA/CoA transferase-like"/>
    <property type="match status" value="1"/>
</dbReference>
<accession>A0ABN7RQ46</accession>
<dbReference type="Pfam" id="PF01008">
    <property type="entry name" value="IF-2B"/>
    <property type="match status" value="1"/>
</dbReference>
<evidence type="ECO:0000256" key="9">
    <source>
        <dbReference type="RuleBase" id="RU003814"/>
    </source>
</evidence>
<evidence type="ECO:0000256" key="8">
    <source>
        <dbReference type="ARBA" id="ARBA00046432"/>
    </source>
</evidence>
<dbReference type="InterPro" id="IPR042529">
    <property type="entry name" value="IF_2B-like_C"/>
</dbReference>
<sequence length="281" mass="31227">MPKTKNYHMVENSADHFNIIRRCQKIVRETKAAKKLSDTDQNSLANALMGCGRPAETKKVNQMDLTEIKEEVLESVRGLRDDIESHIERIAEHSADYLKPHDRILIWGFSALVANFIEKAVASKSRKTPITLLVSGSSNDAMDYQRILRKQVESKMLQIVVIGDGAAFTVMPIVQKVLIPASSLLPDGSMRTPAGIRALCLAARVHAVPVLALCPLHKISADYPEDECELVQPDHPREIKPAWDLVKSNLVSVVITSEGGLPPNDTYRLHNQLYHPGDSLQ</sequence>
<dbReference type="Gene3D" id="3.40.50.10470">
    <property type="entry name" value="Translation initiation factor eif-2b, domain 2"/>
    <property type="match status" value="1"/>
</dbReference>
<keyword evidence="5" id="KW-0648">Protein biosynthesis</keyword>
<dbReference type="InterPro" id="IPR037171">
    <property type="entry name" value="NagB/RpiA_transferase-like"/>
</dbReference>
<proteinExistence type="inferred from homology"/>
<comment type="similarity">
    <text evidence="2 9">Belongs to the eIF-2B alpha/beta/delta subunits family.</text>
</comment>
<dbReference type="EMBL" id="OU015568">
    <property type="protein sequence ID" value="CAG5083079.1"/>
    <property type="molecule type" value="Genomic_DNA"/>
</dbReference>
<reference evidence="10 11" key="1">
    <citation type="submission" date="2021-04" db="EMBL/GenBank/DDBJ databases">
        <authorList>
            <person name="Bliznina A."/>
        </authorList>
    </citation>
    <scope>NUCLEOTIDE SEQUENCE [LARGE SCALE GENOMIC DNA]</scope>
</reference>
<dbReference type="InterPro" id="IPR000649">
    <property type="entry name" value="IF-2B-related"/>
</dbReference>
<comment type="subunit">
    <text evidence="8">Component of the translation initiation factor 2B (eIF2B) complex which is a heterodecamer of two sets of five different subunits: alpha, beta, gamma, delta and epsilon. Subunits alpha, beta and delta comprise a regulatory subcomplex and subunits epsilon and gamma comprise a catalytic subcomplex. Within the complex, the hexameric regulatory complex resides at the center, with the two heterodimeric catalytic subcomplexes bound on opposite sides.</text>
</comment>
<evidence type="ECO:0000256" key="4">
    <source>
        <dbReference type="ARBA" id="ARBA00022540"/>
    </source>
</evidence>
<protein>
    <recommendedName>
        <fullName evidence="6">Translation initiation factor eIF2B subunit beta</fullName>
    </recommendedName>
    <alternativeName>
        <fullName evidence="7">eIF2B GDP-GTP exchange factor subunit beta</fullName>
    </alternativeName>
</protein>
<organism evidence="10 11">
    <name type="scientific">Oikopleura dioica</name>
    <name type="common">Tunicate</name>
    <dbReference type="NCBI Taxonomy" id="34765"/>
    <lineage>
        <taxon>Eukaryota</taxon>
        <taxon>Metazoa</taxon>
        <taxon>Chordata</taxon>
        <taxon>Tunicata</taxon>
        <taxon>Appendicularia</taxon>
        <taxon>Copelata</taxon>
        <taxon>Oikopleuridae</taxon>
        <taxon>Oikopleura</taxon>
    </lineage>
</organism>
<evidence type="ECO:0000256" key="3">
    <source>
        <dbReference type="ARBA" id="ARBA00022490"/>
    </source>
</evidence>
<keyword evidence="3" id="KW-0963">Cytoplasm</keyword>
<dbReference type="PANTHER" id="PTHR45859:SF1">
    <property type="entry name" value="TRANSLATION INITIATION FACTOR EIF-2B SUBUNIT BETA"/>
    <property type="match status" value="1"/>
</dbReference>
<dbReference type="Proteomes" id="UP001158576">
    <property type="component" value="Chromosome PAR"/>
</dbReference>
<gene>
    <name evidence="10" type="ORF">OKIOD_LOCUS1831</name>
</gene>
<evidence type="ECO:0000256" key="6">
    <source>
        <dbReference type="ARBA" id="ARBA00044122"/>
    </source>
</evidence>